<sequence length="398" mass="42956">MLDLADIRDHFPALNRKIAGRPVIYLDSAATYLKPQAVIDAVCACYEQTAGTVGRAVHVMADDAADRYAEGRQTIADFIHAEPDQIVFVRNATEAINLVASSLPAGTVVVGSEGEHHSNLLPWRHRHDFHALPTLDDGSIELDAASRLINAGRPELFAFSTIGNSFGNRQPVGELTQIARQAGCDVLLDVNQSIAHEPINVRDLDCDYACFSGHKLGGPTGLGVLYAKRARLRALQPTLYGGGMVDSVDRAGCVLAETPMRLEAGTACFEAVIGLAAACEFISDIGFDAIEQGERRLTARLLDGLRSIPQVKVRGPELAADRGAIVAFQVDGLEAHGVARMLSNRENVCVRSGFHCAQPAHESHGWRPTVRASLGIYNTAREIETLIDSLHRITLNLT</sequence>
<gene>
    <name evidence="7" type="primary">csd_2</name>
    <name evidence="7" type="ORF">K227x_46830</name>
</gene>
<dbReference type="PROSITE" id="PS00595">
    <property type="entry name" value="AA_TRANSFER_CLASS_5"/>
    <property type="match status" value="1"/>
</dbReference>
<dbReference type="InterPro" id="IPR000192">
    <property type="entry name" value="Aminotrans_V_dom"/>
</dbReference>
<dbReference type="RefSeq" id="WP_145172807.1">
    <property type="nucleotide sequence ID" value="NZ_CP036525.1"/>
</dbReference>
<keyword evidence="7" id="KW-0808">Transferase</keyword>
<dbReference type="InterPro" id="IPR015422">
    <property type="entry name" value="PyrdxlP-dep_Trfase_small"/>
</dbReference>
<evidence type="ECO:0000256" key="2">
    <source>
        <dbReference type="ARBA" id="ARBA00010447"/>
    </source>
</evidence>
<dbReference type="SUPFAM" id="SSF53383">
    <property type="entry name" value="PLP-dependent transferases"/>
    <property type="match status" value="1"/>
</dbReference>
<dbReference type="InterPro" id="IPR015421">
    <property type="entry name" value="PyrdxlP-dep_Trfase_major"/>
</dbReference>
<dbReference type="Gene3D" id="3.40.640.10">
    <property type="entry name" value="Type I PLP-dependent aspartate aminotransferase-like (Major domain)"/>
    <property type="match status" value="1"/>
</dbReference>
<evidence type="ECO:0000256" key="1">
    <source>
        <dbReference type="ARBA" id="ARBA00001933"/>
    </source>
</evidence>
<dbReference type="InterPro" id="IPR020578">
    <property type="entry name" value="Aminotrans_V_PyrdxlP_BS"/>
</dbReference>
<evidence type="ECO:0000313" key="8">
    <source>
        <dbReference type="Proteomes" id="UP000318538"/>
    </source>
</evidence>
<reference evidence="7 8" key="1">
    <citation type="submission" date="2019-02" db="EMBL/GenBank/DDBJ databases">
        <title>Deep-cultivation of Planctomycetes and their phenomic and genomic characterization uncovers novel biology.</title>
        <authorList>
            <person name="Wiegand S."/>
            <person name="Jogler M."/>
            <person name="Boedeker C."/>
            <person name="Pinto D."/>
            <person name="Vollmers J."/>
            <person name="Rivas-Marin E."/>
            <person name="Kohn T."/>
            <person name="Peeters S.H."/>
            <person name="Heuer A."/>
            <person name="Rast P."/>
            <person name="Oberbeckmann S."/>
            <person name="Bunk B."/>
            <person name="Jeske O."/>
            <person name="Meyerdierks A."/>
            <person name="Storesund J.E."/>
            <person name="Kallscheuer N."/>
            <person name="Luecker S."/>
            <person name="Lage O.M."/>
            <person name="Pohl T."/>
            <person name="Merkel B.J."/>
            <person name="Hornburger P."/>
            <person name="Mueller R.-W."/>
            <person name="Bruemmer F."/>
            <person name="Labrenz M."/>
            <person name="Spormann A.M."/>
            <person name="Op den Camp H."/>
            <person name="Overmann J."/>
            <person name="Amann R."/>
            <person name="Jetten M.S.M."/>
            <person name="Mascher T."/>
            <person name="Medema M.H."/>
            <person name="Devos D.P."/>
            <person name="Kaster A.-K."/>
            <person name="Ovreas L."/>
            <person name="Rohde M."/>
            <person name="Galperin M.Y."/>
            <person name="Jogler C."/>
        </authorList>
    </citation>
    <scope>NUCLEOTIDE SEQUENCE [LARGE SCALE GENOMIC DNA]</scope>
    <source>
        <strain evidence="7 8">K22_7</strain>
    </source>
</reference>
<evidence type="ECO:0000256" key="4">
    <source>
        <dbReference type="ARBA" id="ARBA00050776"/>
    </source>
</evidence>
<dbReference type="AlphaFoldDB" id="A0A517NGL8"/>
<protein>
    <submittedName>
        <fullName evidence="7">Putative cysteine desulfurase</fullName>
        <ecNumber evidence="7">2.8.1.7</ecNumber>
    </submittedName>
</protein>
<evidence type="ECO:0000256" key="5">
    <source>
        <dbReference type="RuleBase" id="RU004504"/>
    </source>
</evidence>
<dbReference type="InterPro" id="IPR015424">
    <property type="entry name" value="PyrdxlP-dep_Trfase"/>
</dbReference>
<dbReference type="Proteomes" id="UP000318538">
    <property type="component" value="Chromosome"/>
</dbReference>
<comment type="cofactor">
    <cofactor evidence="1 5">
        <name>pyridoxal 5'-phosphate</name>
        <dbReference type="ChEBI" id="CHEBI:597326"/>
    </cofactor>
</comment>
<organism evidence="7 8">
    <name type="scientific">Rubripirellula lacrimiformis</name>
    <dbReference type="NCBI Taxonomy" id="1930273"/>
    <lineage>
        <taxon>Bacteria</taxon>
        <taxon>Pseudomonadati</taxon>
        <taxon>Planctomycetota</taxon>
        <taxon>Planctomycetia</taxon>
        <taxon>Pirellulales</taxon>
        <taxon>Pirellulaceae</taxon>
        <taxon>Rubripirellula</taxon>
    </lineage>
</organism>
<comment type="catalytic activity">
    <reaction evidence="4">
        <text>(sulfur carrier)-H + L-cysteine = (sulfur carrier)-SH + L-alanine</text>
        <dbReference type="Rhea" id="RHEA:43892"/>
        <dbReference type="Rhea" id="RHEA-COMP:14737"/>
        <dbReference type="Rhea" id="RHEA-COMP:14739"/>
        <dbReference type="ChEBI" id="CHEBI:29917"/>
        <dbReference type="ChEBI" id="CHEBI:35235"/>
        <dbReference type="ChEBI" id="CHEBI:57972"/>
        <dbReference type="ChEBI" id="CHEBI:64428"/>
        <dbReference type="EC" id="2.8.1.7"/>
    </reaction>
</comment>
<dbReference type="PANTHER" id="PTHR43586">
    <property type="entry name" value="CYSTEINE DESULFURASE"/>
    <property type="match status" value="1"/>
</dbReference>
<name>A0A517NGL8_9BACT</name>
<proteinExistence type="inferred from homology"/>
<feature type="domain" description="Aminotransferase class V" evidence="6">
    <location>
        <begin position="24"/>
        <end position="386"/>
    </location>
</feature>
<dbReference type="EC" id="2.8.1.7" evidence="7"/>
<dbReference type="OrthoDB" id="9804366at2"/>
<dbReference type="PANTHER" id="PTHR43586:SF8">
    <property type="entry name" value="CYSTEINE DESULFURASE 1, CHLOROPLASTIC"/>
    <property type="match status" value="1"/>
</dbReference>
<accession>A0A517NGL8</accession>
<keyword evidence="3" id="KW-0663">Pyridoxal phosphate</keyword>
<dbReference type="Gene3D" id="3.90.1150.10">
    <property type="entry name" value="Aspartate Aminotransferase, domain 1"/>
    <property type="match status" value="1"/>
</dbReference>
<evidence type="ECO:0000256" key="3">
    <source>
        <dbReference type="ARBA" id="ARBA00022898"/>
    </source>
</evidence>
<evidence type="ECO:0000259" key="6">
    <source>
        <dbReference type="Pfam" id="PF00266"/>
    </source>
</evidence>
<keyword evidence="8" id="KW-1185">Reference proteome</keyword>
<dbReference type="Pfam" id="PF00266">
    <property type="entry name" value="Aminotran_5"/>
    <property type="match status" value="1"/>
</dbReference>
<dbReference type="GO" id="GO:0031071">
    <property type="term" value="F:cysteine desulfurase activity"/>
    <property type="evidence" value="ECO:0007669"/>
    <property type="project" value="UniProtKB-EC"/>
</dbReference>
<evidence type="ECO:0000313" key="7">
    <source>
        <dbReference type="EMBL" id="QDT06274.1"/>
    </source>
</evidence>
<dbReference type="EMBL" id="CP036525">
    <property type="protein sequence ID" value="QDT06274.1"/>
    <property type="molecule type" value="Genomic_DNA"/>
</dbReference>
<dbReference type="KEGG" id="rlc:K227x_46830"/>
<comment type="similarity">
    <text evidence="2">Belongs to the class-V pyridoxal-phosphate-dependent aminotransferase family. Csd subfamily.</text>
</comment>